<keyword evidence="8" id="KW-1185">Reference proteome</keyword>
<dbReference type="OrthoDB" id="6612291at2759"/>
<dbReference type="Pfam" id="PF00083">
    <property type="entry name" value="Sugar_tr"/>
    <property type="match status" value="1"/>
</dbReference>
<feature type="transmembrane region" description="Helical" evidence="5">
    <location>
        <begin position="19"/>
        <end position="36"/>
    </location>
</feature>
<evidence type="ECO:0000313" key="8">
    <source>
        <dbReference type="Proteomes" id="UP000075880"/>
    </source>
</evidence>
<dbReference type="InterPro" id="IPR036259">
    <property type="entry name" value="MFS_trans_sf"/>
</dbReference>
<dbReference type="SUPFAM" id="SSF103473">
    <property type="entry name" value="MFS general substrate transporter"/>
    <property type="match status" value="1"/>
</dbReference>
<dbReference type="PANTHER" id="PTHR23529:SF2">
    <property type="entry name" value="GH19118P-RELATED"/>
    <property type="match status" value="1"/>
</dbReference>
<feature type="transmembrane region" description="Helical" evidence="5">
    <location>
        <begin position="56"/>
        <end position="79"/>
    </location>
</feature>
<accession>A0A182JCJ2</accession>
<feature type="transmembrane region" description="Helical" evidence="5">
    <location>
        <begin position="111"/>
        <end position="132"/>
    </location>
</feature>
<dbReference type="InterPro" id="IPR005828">
    <property type="entry name" value="MFS_sugar_transport-like"/>
</dbReference>
<feature type="transmembrane region" description="Helical" evidence="5">
    <location>
        <begin position="86"/>
        <end position="105"/>
    </location>
</feature>
<keyword evidence="2 5" id="KW-0812">Transmembrane</keyword>
<dbReference type="InterPro" id="IPR020846">
    <property type="entry name" value="MFS_dom"/>
</dbReference>
<organism evidence="7">
    <name type="scientific">Anopheles atroparvus</name>
    <name type="common">European mosquito</name>
    <dbReference type="NCBI Taxonomy" id="41427"/>
    <lineage>
        <taxon>Eukaryota</taxon>
        <taxon>Metazoa</taxon>
        <taxon>Ecdysozoa</taxon>
        <taxon>Arthropoda</taxon>
        <taxon>Hexapoda</taxon>
        <taxon>Insecta</taxon>
        <taxon>Pterygota</taxon>
        <taxon>Neoptera</taxon>
        <taxon>Endopterygota</taxon>
        <taxon>Diptera</taxon>
        <taxon>Nematocera</taxon>
        <taxon>Culicoidea</taxon>
        <taxon>Culicidae</taxon>
        <taxon>Anophelinae</taxon>
        <taxon>Anopheles</taxon>
    </lineage>
</organism>
<reference evidence="7" key="2">
    <citation type="submission" date="2022-08" db="UniProtKB">
        <authorList>
            <consortium name="EnsemblMetazoa"/>
        </authorList>
    </citation>
    <scope>IDENTIFICATION</scope>
    <source>
        <strain evidence="7">EBRO</strain>
    </source>
</reference>
<dbReference type="Gene3D" id="1.20.1250.20">
    <property type="entry name" value="MFS general substrate transporter like domains"/>
    <property type="match status" value="1"/>
</dbReference>
<evidence type="ECO:0000259" key="6">
    <source>
        <dbReference type="PROSITE" id="PS50850"/>
    </source>
</evidence>
<keyword evidence="3 5" id="KW-1133">Transmembrane helix</keyword>
<dbReference type="GO" id="GO:0022857">
    <property type="term" value="F:transmembrane transporter activity"/>
    <property type="evidence" value="ECO:0007669"/>
    <property type="project" value="InterPro"/>
</dbReference>
<dbReference type="PANTHER" id="PTHR23529">
    <property type="entry name" value="GH19118P-RELATED"/>
    <property type="match status" value="1"/>
</dbReference>
<feature type="transmembrane region" description="Helical" evidence="5">
    <location>
        <begin position="392"/>
        <end position="411"/>
    </location>
</feature>
<evidence type="ECO:0000256" key="1">
    <source>
        <dbReference type="ARBA" id="ARBA00004141"/>
    </source>
</evidence>
<feature type="domain" description="Major facilitator superfamily (MFS) profile" evidence="6">
    <location>
        <begin position="1"/>
        <end position="448"/>
    </location>
</feature>
<name>A0A182JCJ2_ANOAO</name>
<reference evidence="8" key="1">
    <citation type="submission" date="2021-09" db="EMBL/GenBank/DDBJ databases">
        <authorList>
            <consortium name="Infravec"/>
            <person name="Campbell I L."/>
            <person name="Maslen G."/>
            <person name="Yates A."/>
        </authorList>
    </citation>
    <scope>NUCLEOTIDE SEQUENCE [LARGE SCALE GENOMIC DNA]</scope>
    <source>
        <strain evidence="8">Infravec2 EBRE</strain>
    </source>
</reference>
<sequence>MGCTEWLELNQKNKPQSNALAAGILSLLTTSMYLAGTLYNTGFENQEWSRGQSDSAVMATLLMFHVTAVIGSLVTCFLIERYRKKQINYVMMSFVITGCVVVVAVPHNIIAIAFARSLMGLAHGMAFLVVLIHGGEIVIKELRGLIMGSVNFCVISGVLVGGLLISVRTDALDQHRFLGILGLGYMLIAFFMNFAVCYESPVFLVQRKLDIDAARCMMKLRNESTETWQIRNELTEIRTMLSEDETTTRSIWRDGNLRPLVLLALAKVASVLSFNYAVNMVKLNVITHLLDSSETEAVNLSITILMSIRIVVGMVTMFAIDALGQRALQLVSIVSTAVVLVAIGIAYLAADSIPHDYGAAVFFACEVGASLGVTSVPDVLCSEAFNTKKKALSIATVQILEHVLYVIIFAVTFKWDFTVPDQYGVTLVTAGIPLLPIAYMLYRKLPETSKMSIRQARIEFYKRDGIVFGGSKNSVEALYD</sequence>
<evidence type="ECO:0000256" key="5">
    <source>
        <dbReference type="SAM" id="Phobius"/>
    </source>
</evidence>
<dbReference type="EnsemblMetazoa" id="AATE015532-RA">
    <property type="protein sequence ID" value="AATE015532-PA.1"/>
    <property type="gene ID" value="AATE015532"/>
</dbReference>
<feature type="transmembrane region" description="Helical" evidence="5">
    <location>
        <begin position="177"/>
        <end position="198"/>
    </location>
</feature>
<dbReference type="VEuPathDB" id="VectorBase:AATE015532"/>
<feature type="transmembrane region" description="Helical" evidence="5">
    <location>
        <begin position="259"/>
        <end position="278"/>
    </location>
</feature>
<evidence type="ECO:0000256" key="4">
    <source>
        <dbReference type="ARBA" id="ARBA00023136"/>
    </source>
</evidence>
<feature type="transmembrane region" description="Helical" evidence="5">
    <location>
        <begin position="327"/>
        <end position="348"/>
    </location>
</feature>
<feature type="transmembrane region" description="Helical" evidence="5">
    <location>
        <begin position="298"/>
        <end position="320"/>
    </location>
</feature>
<dbReference type="PROSITE" id="PS50850">
    <property type="entry name" value="MFS"/>
    <property type="match status" value="1"/>
</dbReference>
<feature type="transmembrane region" description="Helical" evidence="5">
    <location>
        <begin position="144"/>
        <end position="165"/>
    </location>
</feature>
<feature type="transmembrane region" description="Helical" evidence="5">
    <location>
        <begin position="423"/>
        <end position="442"/>
    </location>
</feature>
<proteinExistence type="predicted"/>
<feature type="transmembrane region" description="Helical" evidence="5">
    <location>
        <begin position="360"/>
        <end position="380"/>
    </location>
</feature>
<protein>
    <recommendedName>
        <fullName evidence="6">Major facilitator superfamily (MFS) profile domain-containing protein</fullName>
    </recommendedName>
</protein>
<comment type="subcellular location">
    <subcellularLocation>
        <location evidence="1">Membrane</location>
        <topology evidence="1">Multi-pass membrane protein</topology>
    </subcellularLocation>
</comment>
<dbReference type="EnsemblMetazoa" id="ENSAATROPT016393">
    <property type="protein sequence ID" value="ENSAATROPP014408"/>
    <property type="gene ID" value="ENSAATROPG013411"/>
</dbReference>
<evidence type="ECO:0000256" key="2">
    <source>
        <dbReference type="ARBA" id="ARBA00022692"/>
    </source>
</evidence>
<keyword evidence="4 5" id="KW-0472">Membrane</keyword>
<dbReference type="GO" id="GO:0016020">
    <property type="term" value="C:membrane"/>
    <property type="evidence" value="ECO:0007669"/>
    <property type="project" value="UniProtKB-SubCell"/>
</dbReference>
<dbReference type="Proteomes" id="UP000075880">
    <property type="component" value="Unassembled WGS sequence"/>
</dbReference>
<evidence type="ECO:0000313" key="7">
    <source>
        <dbReference type="EnsemblMetazoa" id="AATE015532-PA.1"/>
    </source>
</evidence>
<dbReference type="AlphaFoldDB" id="A0A182JCJ2"/>
<evidence type="ECO:0000256" key="3">
    <source>
        <dbReference type="ARBA" id="ARBA00022989"/>
    </source>
</evidence>
<dbReference type="STRING" id="41427.A0A182JCJ2"/>